<evidence type="ECO:0000313" key="3">
    <source>
        <dbReference type="EMBL" id="KXH85397.1"/>
    </source>
</evidence>
<evidence type="ECO:0000256" key="1">
    <source>
        <dbReference type="ARBA" id="ARBA00006845"/>
    </source>
</evidence>
<dbReference type="Pfam" id="PF01337">
    <property type="entry name" value="Barstar"/>
    <property type="match status" value="1"/>
</dbReference>
<name>A0A135WKG3_9FLAO</name>
<organism evidence="3 4">
    <name type="scientific">Chryseobacterium kwangjuense</name>
    <dbReference type="NCBI Taxonomy" id="267125"/>
    <lineage>
        <taxon>Bacteria</taxon>
        <taxon>Pseudomonadati</taxon>
        <taxon>Bacteroidota</taxon>
        <taxon>Flavobacteriia</taxon>
        <taxon>Flavobacteriales</taxon>
        <taxon>Weeksellaceae</taxon>
        <taxon>Chryseobacterium group</taxon>
        <taxon>Chryseobacterium</taxon>
    </lineage>
</organism>
<dbReference type="Gene3D" id="3.30.370.10">
    <property type="entry name" value="Barstar-like"/>
    <property type="match status" value="1"/>
</dbReference>
<feature type="domain" description="Barstar (barnase inhibitor)" evidence="2">
    <location>
        <begin position="152"/>
        <end position="229"/>
    </location>
</feature>
<gene>
    <name evidence="3" type="ORF">AU378_06525</name>
</gene>
<dbReference type="InterPro" id="IPR035905">
    <property type="entry name" value="Barstar-like_sf"/>
</dbReference>
<dbReference type="AlphaFoldDB" id="A0A135WKG3"/>
<sequence>MFGFAFDSETDLEIIAYIDDVKNIENSENIIYRTLRLIHVDHVPNLIAAIDDATKIYENNGYICLLDDKKSIVTRTFISNIQVIKSKKNNVTLLGQIWCHPPGYHKAWKMRLKNEITEKNIWKSFRKEELQGWLVYALHTTTINEMKENISIHIDGNEFHNLDGFFCTLGEEVNGIGGYFGRGIYAFSDCMRGDFGVKSVSELTWKNHQRSKKLFKTKFDEILQVFSDHRVKIILE</sequence>
<dbReference type="EMBL" id="LPUR01000001">
    <property type="protein sequence ID" value="KXH85397.1"/>
    <property type="molecule type" value="Genomic_DNA"/>
</dbReference>
<protein>
    <recommendedName>
        <fullName evidence="2">Barstar (barnase inhibitor) domain-containing protein</fullName>
    </recommendedName>
</protein>
<dbReference type="SUPFAM" id="SSF52038">
    <property type="entry name" value="Barstar-related"/>
    <property type="match status" value="1"/>
</dbReference>
<accession>A0A135WKG3</accession>
<dbReference type="RefSeq" id="WP_062649194.1">
    <property type="nucleotide sequence ID" value="NZ_LPUR01000001.1"/>
</dbReference>
<comment type="similarity">
    <text evidence="1">Belongs to the barstar family.</text>
</comment>
<dbReference type="Proteomes" id="UP000070513">
    <property type="component" value="Unassembled WGS sequence"/>
</dbReference>
<dbReference type="InterPro" id="IPR000468">
    <property type="entry name" value="Barstar"/>
</dbReference>
<reference evidence="3 4" key="2">
    <citation type="journal article" date="2016" name="Genome Announc.">
        <title>Draft Genome Sequence of a Biocontrol Rhizobacterium, Chryseobacterium kwangjuense Strain KJ1R5, Isolated from Pepper (Capsicum annuum).</title>
        <authorList>
            <person name="Jeong J.J."/>
            <person name="Park H."/>
            <person name="Park B.H."/>
            <person name="Mannaa M."/>
            <person name="Sang M.K."/>
            <person name="Choi I.G."/>
            <person name="Kim K.D."/>
        </authorList>
    </citation>
    <scope>NUCLEOTIDE SEQUENCE [LARGE SCALE GENOMIC DNA]</scope>
    <source>
        <strain evidence="3 4">KJ1R5</strain>
    </source>
</reference>
<evidence type="ECO:0000259" key="2">
    <source>
        <dbReference type="Pfam" id="PF01337"/>
    </source>
</evidence>
<dbReference type="OrthoDB" id="8859549at2"/>
<evidence type="ECO:0000313" key="4">
    <source>
        <dbReference type="Proteomes" id="UP000070513"/>
    </source>
</evidence>
<reference evidence="4" key="1">
    <citation type="submission" date="2015-12" db="EMBL/GenBank/DDBJ databases">
        <title>Genome sequence of a biocontrol rhizobacterium Chryseobacterium kwangjuense strain KJ1R5 isolated from pepper (Capsicum annuum L.).</title>
        <authorList>
            <person name="Jeong J.-J."/>
            <person name="Park H."/>
            <person name="Mannaa M."/>
            <person name="Sang M.K."/>
            <person name="Choi I.-G."/>
            <person name="Kim K.D."/>
        </authorList>
    </citation>
    <scope>NUCLEOTIDE SEQUENCE [LARGE SCALE GENOMIC DNA]</scope>
    <source>
        <strain evidence="4">KJ1R5</strain>
    </source>
</reference>
<comment type="caution">
    <text evidence="3">The sequence shown here is derived from an EMBL/GenBank/DDBJ whole genome shotgun (WGS) entry which is preliminary data.</text>
</comment>
<proteinExistence type="inferred from homology"/>